<evidence type="ECO:0000256" key="4">
    <source>
        <dbReference type="ARBA" id="ARBA00030285"/>
    </source>
</evidence>
<organism evidence="8">
    <name type="scientific">Soybean thrips bunya-like virus 3</name>
    <dbReference type="NCBI Taxonomy" id="2802229"/>
    <lineage>
        <taxon>Viruses</taxon>
        <taxon>Riboviria</taxon>
        <taxon>Orthornavirae</taxon>
        <taxon>Negarnaviricota</taxon>
        <taxon>Polyploviricotina</taxon>
        <taxon>Ellioviricetes</taxon>
        <taxon>Bunyavirales</taxon>
    </lineage>
</organism>
<proteinExistence type="predicted"/>
<evidence type="ECO:0000259" key="7">
    <source>
        <dbReference type="PROSITE" id="PS50525"/>
    </source>
</evidence>
<evidence type="ECO:0000256" key="2">
    <source>
        <dbReference type="ARBA" id="ARBA00018602"/>
    </source>
</evidence>
<keyword evidence="3" id="KW-0808">Transferase</keyword>
<dbReference type="GO" id="GO:0003968">
    <property type="term" value="F:RNA-directed RNA polymerase activity"/>
    <property type="evidence" value="ECO:0007669"/>
    <property type="project" value="UniProtKB-KW"/>
</dbReference>
<dbReference type="PROSITE" id="PS50525">
    <property type="entry name" value="RDRP_SSRNA_NEG_SEG"/>
    <property type="match status" value="1"/>
</dbReference>
<dbReference type="EC" id="2.7.7.48" evidence="1"/>
<dbReference type="GO" id="GO:0039694">
    <property type="term" value="P:viral RNA genome replication"/>
    <property type="evidence" value="ECO:0007669"/>
    <property type="project" value="InterPro"/>
</dbReference>
<evidence type="ECO:0000256" key="3">
    <source>
        <dbReference type="ARBA" id="ARBA00022679"/>
    </source>
</evidence>
<keyword evidence="8" id="KW-0696">RNA-directed RNA polymerase</keyword>
<evidence type="ECO:0000313" key="8">
    <source>
        <dbReference type="EMBL" id="QQX28936.1"/>
    </source>
</evidence>
<dbReference type="InterPro" id="IPR007099">
    <property type="entry name" value="RNA-dir_pol_NSvirus"/>
</dbReference>
<protein>
    <recommendedName>
        <fullName evidence="2">RNA-directed RNA polymerase L</fullName>
        <ecNumber evidence="1">2.7.7.48</ecNumber>
    </recommendedName>
    <alternativeName>
        <fullName evidence="4">Large structural protein</fullName>
    </alternativeName>
    <alternativeName>
        <fullName evidence="6">Replicase</fullName>
    </alternativeName>
    <alternativeName>
        <fullName evidence="5">Transcriptase</fullName>
    </alternativeName>
</protein>
<name>A0A7U0R7C0_9VIRU</name>
<dbReference type="GO" id="GO:0006351">
    <property type="term" value="P:DNA-templated transcription"/>
    <property type="evidence" value="ECO:0007669"/>
    <property type="project" value="InterPro"/>
</dbReference>
<dbReference type="InterPro" id="IPR007322">
    <property type="entry name" value="RNA_pol_bunyavir"/>
</dbReference>
<feature type="domain" description="RdRp catalytic" evidence="7">
    <location>
        <begin position="941"/>
        <end position="1110"/>
    </location>
</feature>
<evidence type="ECO:0000256" key="6">
    <source>
        <dbReference type="ARBA" id="ARBA00031012"/>
    </source>
</evidence>
<evidence type="ECO:0000256" key="1">
    <source>
        <dbReference type="ARBA" id="ARBA00012494"/>
    </source>
</evidence>
<dbReference type="Pfam" id="PF04196">
    <property type="entry name" value="Bunya_RdRp"/>
    <property type="match status" value="1"/>
</dbReference>
<reference evidence="8" key="1">
    <citation type="journal article" date="2020" name="Viruses">
        <title>Soybean Thrips (Thysanoptera: Thripidae) Harbor Highly Diverse Populations of Arthropod, Fungal and Plant Viruses.</title>
        <authorList>
            <person name="Thekke-Veetil T."/>
            <person name="Lagos-Kutz D."/>
            <person name="McCoppin N.K."/>
            <person name="Hartman G.L."/>
            <person name="Ju H.K."/>
            <person name="Lim H.S."/>
            <person name="Domier L.L."/>
        </authorList>
    </citation>
    <scope>NUCLEOTIDE SEQUENCE</scope>
    <source>
        <strain evidence="8">STN1</strain>
    </source>
</reference>
<sequence>MDRFFNRAGKVDRNRAWREGTDIHEDDTVTVNLIRSLCNEVSHQWRALAPSAAVELYSNIQYNRHNLWCDYINRCKTMVEFNCEDTSVELFARRLRTRYDILVPVPDHIKRLSPDILHYDIKTATVFLGDVAVTEVVNITNQNKTTKYFELAEILRSSGLRVCHQNFIVSADLMNIETVVQTYSNIELIKKDAQMLHRYKVYHEMCNQAMREASSRNTNPGEFKRLLSLKEKRPEIDTTIDYESSTDVSPLTPLIDEDTLIGWVKDETDNNLDTYYDVGYRSAEDSFVKLYDGFRNRKHHHPKSTLMSVFNCTDVEDLTGHDLLLDFISDINMSTSDAESRHILNLLPSSNQVRQMKMFKDVYLTPAQRKEHGVYGPWQYDMRTKYPENAITADFRQKMQYGKKIKNLKKEPSTIDPDDYNNCVNIMDEMMNMLGNVSSKPSFLDDSWDAKTTSEFYNTTVERERYDYCRRTNGAQLGQALSQLNSRLNHLRTKESQKDNIFVSHNGSFIAIIPKNHAPFTSSDANCPLIFICRVRKGLECTKNRVHEYEHSFTTMRHTYYVSKLCRLPLSKISHWDQAGHRITACSSYLVSVADNLWDVKEKTVGLVSVILLDVHQKTSELLDLLKYISFMPFSDLSRLSKLIQDKFDVMLKTRLDVWVIKNMEKFMKRLSGEGNVSGIKEKLRVINGMVVGSSLGMQITIPSFINTIKSHNKIQNFIEEISAISIIRGKQFFGSQPMDASITKVATWNDDFVDESEQFKGWVNGRGEGKYPFSASFCYSSDAIMHAIAYRDKMHPVDRNQVNRKLGSIEYNCYPHKVCTLRGCVKDVNDRKNEKDLHTTSLNACLDFYKKTKYKESAANTIRIAADFARSSHPADYSASDKEQRGGHRPICTPTFTAKMGNLAIEKPEQAIGSYTKNNILVAGKNKLHTQTETYKILLEKGYMSQKKFVYQCTEDQTKFSENDNTRKYETYIRNNTLLSDEIKKLQLDCMSKMIGRQHLVKRLPEKLFSSRASKYIIKSKNGVRAIIGWPQGMLNNISTSVHSLCDYWVTYAYNKAYGTNIVTEGLVHSDDSWYAIGCDSLDEFKRFALFRNYAKRLFCLRMNEKKLYGSRFIGELVSNFNINGEVMVAAIKTIANSLNNLKYQNWVSDVYNQVSTLQQAYRQGVNVSTLIMMATVLRQQVIGAYNIKNEILSRIHLLPIEMGGYPANSVFELGVTGVDCHYKNVYDFVEANPTDELSMAILRVMRLSEMYNLSGSSMRVKFELQRAAGSTLDGLCDTDEILDEDFENVIPPRKGDVFSCIQHIIPKSKKVTMTMNSIKSLPFETDGLEMLVTKPRTLAISLGHLKSQMNTLLFSLASEKYTSNKKRLAINQSIQATGKTVRIAGMRSMTITEMLSFVFNICKVRPSLPIKLKVAFNDESRVVDMCHNIVYYSTQCPGGDDKKRIMNRMPDFESKFTTVCRMQSILLFIIDQSYETRGLSSNLLKEHTDQSDSLELLKIDADLIRKRFHEYFTFYKVEYACSLIMQQYFERLKPRLWAQPKLRQDDLGNFLEDLYGKTLSRDTNYYLEMDYKPVGSRASTMLVDSIYTCEVLNKLYPEKFRIQQIPVNGKMMAYPQALKKIDYSELSHAAYLKYSILMFDKIGDDNHLRNYDQRKEYRHYYIKTQKYDGRSYQGTFIVMIQLGSLVMKIEGAPGDVYITVNKPLVDEMLKAMQIYVNKDHRDYHYNFSSSWHSNSFWQSAIPIGQMSLVNYGGNNTIIQKNASSRGISIKIDSNLIYSPEVRHTDRVVYNVTDNMRVVSKIIKDSKVRVDSVRQSMDCPLSSKIQLVPDTIDGFLNVELLRTKTIISATVKNSRTLDLHNVRQLFNTRTTPIGIQPVIQVYTNLLGSVANHKFTTGYSIEPDEAETVIIQGSEPTKLVEMSQSQTVPEDLEAIELEMLYVEEERASATLYKHSNLIRLFSASLSRVLSEYEIKCVYWYMMNNQKFKKFLIRESEEVLSDPDMIREIMDIAKSVDTVPESYFVLANSMDMICFSPKDLVTLIKSPETDGALYLKPIADNLVRLIMSNIADSESSEEDEMVAQLLKHL</sequence>
<dbReference type="EMBL" id="MT224145">
    <property type="protein sequence ID" value="QQX28936.1"/>
    <property type="molecule type" value="Viral_cRNA"/>
</dbReference>
<keyword evidence="8" id="KW-0548">Nucleotidyltransferase</keyword>
<accession>A0A7U0R7C0</accession>
<evidence type="ECO:0000256" key="5">
    <source>
        <dbReference type="ARBA" id="ARBA00030436"/>
    </source>
</evidence>